<organism evidence="1 2">
    <name type="scientific">Phyllobacterium leguminum</name>
    <dbReference type="NCBI Taxonomy" id="314237"/>
    <lineage>
        <taxon>Bacteria</taxon>
        <taxon>Pseudomonadati</taxon>
        <taxon>Pseudomonadota</taxon>
        <taxon>Alphaproteobacteria</taxon>
        <taxon>Hyphomicrobiales</taxon>
        <taxon>Phyllobacteriaceae</taxon>
        <taxon>Phyllobacterium</taxon>
    </lineage>
</organism>
<dbReference type="AlphaFoldDB" id="A0A318SY14"/>
<dbReference type="InterPro" id="IPR032466">
    <property type="entry name" value="Metal_Hydrolase"/>
</dbReference>
<reference evidence="1 2" key="1">
    <citation type="submission" date="2018-06" db="EMBL/GenBank/DDBJ databases">
        <title>Genomic Encyclopedia of Type Strains, Phase III (KMG-III): the genomes of soil and plant-associated and newly described type strains.</title>
        <authorList>
            <person name="Whitman W."/>
        </authorList>
    </citation>
    <scope>NUCLEOTIDE SEQUENCE [LARGE SCALE GENOMIC DNA]</scope>
    <source>
        <strain evidence="1 2">ORS 1419</strain>
    </source>
</reference>
<evidence type="ECO:0000313" key="1">
    <source>
        <dbReference type="EMBL" id="PYE85226.1"/>
    </source>
</evidence>
<dbReference type="OrthoDB" id="105475at2"/>
<sequence>MSTLIYRRAFGDGFGIKELSNGNIPKISDVKRRIFVSERRSDAGRPDHFYKNYLDARLAGIDQIHDLPLGVLSALAKHFLTRSGGNIHIRTDAFEDWRELLPMISPLAVIIAFLVNEGRGPAHGDDPRAYLAAQLGGTALIYPHQQEVQHLIERDGLNEMHMHLNGSTELDILWPDAVRSPDTYLRELNVARTKTGGPTDEFYDQLELGLTPYDFYRRLRSARRVRHLVARLLDNRINRRKSETNVSMQAMLETMNVHWADSTCCHTTGLPLAHHPISRIFPGKLSSPLVDEAAFLYTWFQALGQPNAPRAELGLALYFNMLVLTQVARISVQQIDEVGFDQFQKYTLVGVREHLESVYDARFRQLNGQKPYTTLRHLEGRLAPKKDVATFLSLIEAVVDGYLRFRGCPARASVKGLRGDAPGCITGGCRGNCRGDGGGRADSELALVVHFIKRPPSKSGKRASQALDLVLRSELRQQAQVVRQAVERHRLVRQILRGMDAAANELHAAPEVFAPTFRYLRHHCIENATYHVGEDFIHLVSGIRSCAEARLFLPLGAGDRMGHATALGIRPDLWLSRTGPRLMVSRGEHLDNLVYAHRTLLGNPEIANEAKTLEGEISELALAIYGQEHSPTLLHQAWLCRDLDILEILELERDMSDAPSAAAIATAATGKSGRINAPARRFELARIADVAKQHPQAYALFRKRHTLGKSLLELCEVKADWLDRAALTRLQSQVLSDLAASGVALETLPTSNVRISSYNHLSEHHLFRWLGLTDDGFKAVPAICVGSDDTGILATSLRNEYSAIYDVLRNHFLVSAQDAINLIDKLNQNGAAYRFRPIAPPR</sequence>
<dbReference type="GO" id="GO:0043103">
    <property type="term" value="P:hypoxanthine salvage"/>
    <property type="evidence" value="ECO:0007669"/>
    <property type="project" value="TreeGrafter"/>
</dbReference>
<evidence type="ECO:0008006" key="3">
    <source>
        <dbReference type="Google" id="ProtNLM"/>
    </source>
</evidence>
<name>A0A318SY14_9HYPH</name>
<dbReference type="RefSeq" id="WP_110754615.1">
    <property type="nucleotide sequence ID" value="NZ_QJTF01000035.1"/>
</dbReference>
<protein>
    <recommendedName>
        <fullName evidence="3">Adenosine deaminase domain-containing protein</fullName>
    </recommendedName>
</protein>
<dbReference type="SUPFAM" id="SSF51556">
    <property type="entry name" value="Metallo-dependent hydrolases"/>
    <property type="match status" value="1"/>
</dbReference>
<dbReference type="GO" id="GO:0006154">
    <property type="term" value="P:adenosine catabolic process"/>
    <property type="evidence" value="ECO:0007669"/>
    <property type="project" value="TreeGrafter"/>
</dbReference>
<comment type="caution">
    <text evidence="1">The sequence shown here is derived from an EMBL/GenBank/DDBJ whole genome shotgun (WGS) entry which is preliminary data.</text>
</comment>
<dbReference type="GO" id="GO:0004000">
    <property type="term" value="F:adenosine deaminase activity"/>
    <property type="evidence" value="ECO:0007669"/>
    <property type="project" value="TreeGrafter"/>
</dbReference>
<dbReference type="PANTHER" id="PTHR11409:SF43">
    <property type="entry name" value="ADENOSINE DEAMINASE"/>
    <property type="match status" value="1"/>
</dbReference>
<gene>
    <name evidence="1" type="ORF">C7477_1355</name>
</gene>
<dbReference type="GO" id="GO:0005829">
    <property type="term" value="C:cytosol"/>
    <property type="evidence" value="ECO:0007669"/>
    <property type="project" value="TreeGrafter"/>
</dbReference>
<dbReference type="Gene3D" id="3.20.20.140">
    <property type="entry name" value="Metal-dependent hydrolases"/>
    <property type="match status" value="2"/>
</dbReference>
<dbReference type="InterPro" id="IPR006330">
    <property type="entry name" value="Ado/ade_deaminase"/>
</dbReference>
<dbReference type="GO" id="GO:0046103">
    <property type="term" value="P:inosine biosynthetic process"/>
    <property type="evidence" value="ECO:0007669"/>
    <property type="project" value="TreeGrafter"/>
</dbReference>
<dbReference type="PANTHER" id="PTHR11409">
    <property type="entry name" value="ADENOSINE DEAMINASE"/>
    <property type="match status" value="1"/>
</dbReference>
<dbReference type="Proteomes" id="UP000247454">
    <property type="component" value="Unassembled WGS sequence"/>
</dbReference>
<accession>A0A318SY14</accession>
<proteinExistence type="predicted"/>
<keyword evidence="2" id="KW-1185">Reference proteome</keyword>
<dbReference type="EMBL" id="QJTF01000035">
    <property type="protein sequence ID" value="PYE85226.1"/>
    <property type="molecule type" value="Genomic_DNA"/>
</dbReference>
<evidence type="ECO:0000313" key="2">
    <source>
        <dbReference type="Proteomes" id="UP000247454"/>
    </source>
</evidence>